<name>A0ABV8DTD6_9NOCA</name>
<dbReference type="RefSeq" id="WP_378613101.1">
    <property type="nucleotide sequence ID" value="NZ_JBHSAX010000014.1"/>
</dbReference>
<keyword evidence="2 4" id="KW-0378">Hydrolase</keyword>
<organism evidence="4 5">
    <name type="scientific">Nocardia jiangsuensis</name>
    <dbReference type="NCBI Taxonomy" id="1691563"/>
    <lineage>
        <taxon>Bacteria</taxon>
        <taxon>Bacillati</taxon>
        <taxon>Actinomycetota</taxon>
        <taxon>Actinomycetes</taxon>
        <taxon>Mycobacteriales</taxon>
        <taxon>Nocardiaceae</taxon>
        <taxon>Nocardia</taxon>
    </lineage>
</organism>
<protein>
    <submittedName>
        <fullName evidence="4">Linear amide C-N hydrolase</fullName>
    </submittedName>
</protein>
<dbReference type="Gene3D" id="3.60.60.10">
    <property type="entry name" value="Penicillin V Acylase, Chain A"/>
    <property type="match status" value="1"/>
</dbReference>
<dbReference type="InterPro" id="IPR029055">
    <property type="entry name" value="Ntn_hydrolases_N"/>
</dbReference>
<sequence>MCTRAMWTASEQGVLVGRNMDWPEEMDTNLWSLPRGAVRTGHGSDPNPLRWTATYGSVVTTVWDGASTDGINERGLAAHVLWLAESDFGERAPELPALAVSLWPQLFLDRCATVAECVRLLDEEPMQVIPLVEPRSGRLGTVHLALDDASGDSLVIEHLDGKPRLHHDRAYTVMTNSPPFDQQLELRNRYAGFGGTQPLPGTTEAADRFVRAEYYLDRLPPASTPGRGYAALLSVMRNAAQPFGTPDPQRPYIAPTIWRTLADLGRGVYAYESSFSPDIIWTRLSELDFDECRKLTVEPGLIGDVTDRYRPAAEPQWVLA</sequence>
<accession>A0ABV8DTD6</accession>
<dbReference type="InterPro" id="IPR029132">
    <property type="entry name" value="CBAH/NAAA_C"/>
</dbReference>
<dbReference type="InterPro" id="IPR052193">
    <property type="entry name" value="Peptidase_C59"/>
</dbReference>
<comment type="caution">
    <text evidence="4">The sequence shown here is derived from an EMBL/GenBank/DDBJ whole genome shotgun (WGS) entry which is preliminary data.</text>
</comment>
<evidence type="ECO:0000313" key="5">
    <source>
        <dbReference type="Proteomes" id="UP001595696"/>
    </source>
</evidence>
<dbReference type="CDD" id="cd01902">
    <property type="entry name" value="Ntn_CGH"/>
    <property type="match status" value="1"/>
</dbReference>
<evidence type="ECO:0000256" key="1">
    <source>
        <dbReference type="ARBA" id="ARBA00006625"/>
    </source>
</evidence>
<comment type="similarity">
    <text evidence="1">Belongs to the peptidase C59 family.</text>
</comment>
<dbReference type="PANTHER" id="PTHR35527:SF2">
    <property type="entry name" value="HYDROLASE"/>
    <property type="match status" value="1"/>
</dbReference>
<evidence type="ECO:0000313" key="4">
    <source>
        <dbReference type="EMBL" id="MFC3963360.1"/>
    </source>
</evidence>
<evidence type="ECO:0000259" key="3">
    <source>
        <dbReference type="Pfam" id="PF02275"/>
    </source>
</evidence>
<dbReference type="SUPFAM" id="SSF56235">
    <property type="entry name" value="N-terminal nucleophile aminohydrolases (Ntn hydrolases)"/>
    <property type="match status" value="1"/>
</dbReference>
<dbReference type="GO" id="GO:0016787">
    <property type="term" value="F:hydrolase activity"/>
    <property type="evidence" value="ECO:0007669"/>
    <property type="project" value="UniProtKB-KW"/>
</dbReference>
<feature type="domain" description="Choloylglycine hydrolase/NAAA C-terminal" evidence="3">
    <location>
        <begin position="2"/>
        <end position="291"/>
    </location>
</feature>
<proteinExistence type="inferred from homology"/>
<dbReference type="Proteomes" id="UP001595696">
    <property type="component" value="Unassembled WGS sequence"/>
</dbReference>
<reference evidence="5" key="1">
    <citation type="journal article" date="2019" name="Int. J. Syst. Evol. Microbiol.">
        <title>The Global Catalogue of Microorganisms (GCM) 10K type strain sequencing project: providing services to taxonomists for standard genome sequencing and annotation.</title>
        <authorList>
            <consortium name="The Broad Institute Genomics Platform"/>
            <consortium name="The Broad Institute Genome Sequencing Center for Infectious Disease"/>
            <person name="Wu L."/>
            <person name="Ma J."/>
        </authorList>
    </citation>
    <scope>NUCLEOTIDE SEQUENCE [LARGE SCALE GENOMIC DNA]</scope>
    <source>
        <strain evidence="5">CGMCC 4.7330</strain>
    </source>
</reference>
<dbReference type="EMBL" id="JBHSAX010000014">
    <property type="protein sequence ID" value="MFC3963360.1"/>
    <property type="molecule type" value="Genomic_DNA"/>
</dbReference>
<gene>
    <name evidence="4" type="ORF">ACFO0B_15315</name>
</gene>
<keyword evidence="5" id="KW-1185">Reference proteome</keyword>
<dbReference type="Pfam" id="PF02275">
    <property type="entry name" value="CBAH"/>
    <property type="match status" value="1"/>
</dbReference>
<evidence type="ECO:0000256" key="2">
    <source>
        <dbReference type="ARBA" id="ARBA00022801"/>
    </source>
</evidence>
<dbReference type="PANTHER" id="PTHR35527">
    <property type="entry name" value="CHOLOYLGLYCINE HYDROLASE"/>
    <property type="match status" value="1"/>
</dbReference>